<dbReference type="InterPro" id="IPR001845">
    <property type="entry name" value="HTH_ArsR_DNA-bd_dom"/>
</dbReference>
<dbReference type="KEGG" id="ssm:Spirs_3054"/>
<evidence type="ECO:0000256" key="1">
    <source>
        <dbReference type="ARBA" id="ARBA00023015"/>
    </source>
</evidence>
<dbReference type="AlphaFoldDB" id="E1R4R7"/>
<dbReference type="PANTHER" id="PTHR33154">
    <property type="entry name" value="TRANSCRIPTIONAL REGULATOR, ARSR FAMILY"/>
    <property type="match status" value="1"/>
</dbReference>
<dbReference type="Gene3D" id="1.10.10.10">
    <property type="entry name" value="Winged helix-like DNA-binding domain superfamily/Winged helix DNA-binding domain"/>
    <property type="match status" value="1"/>
</dbReference>
<dbReference type="RefSeq" id="WP_013255614.1">
    <property type="nucleotide sequence ID" value="NC_014364.1"/>
</dbReference>
<dbReference type="InterPro" id="IPR036388">
    <property type="entry name" value="WH-like_DNA-bd_sf"/>
</dbReference>
<proteinExistence type="predicted"/>
<gene>
    <name evidence="5" type="ordered locus">Spirs_3054</name>
</gene>
<dbReference type="EMBL" id="CP002116">
    <property type="protein sequence ID" value="ADK82155.1"/>
    <property type="molecule type" value="Genomic_DNA"/>
</dbReference>
<dbReference type="Pfam" id="PF01022">
    <property type="entry name" value="HTH_5"/>
    <property type="match status" value="1"/>
</dbReference>
<keyword evidence="3" id="KW-0804">Transcription</keyword>
<keyword evidence="2" id="KW-0238">DNA-binding</keyword>
<dbReference type="STRING" id="573413.Spirs_3054"/>
<dbReference type="SUPFAM" id="SSF46785">
    <property type="entry name" value="Winged helix' DNA-binding domain"/>
    <property type="match status" value="1"/>
</dbReference>
<dbReference type="HOGENOM" id="CLU_097806_3_3_12"/>
<dbReference type="PROSITE" id="PS50987">
    <property type="entry name" value="HTH_ARSR_2"/>
    <property type="match status" value="1"/>
</dbReference>
<dbReference type="Proteomes" id="UP000002318">
    <property type="component" value="Chromosome"/>
</dbReference>
<reference evidence="5 6" key="1">
    <citation type="journal article" date="2010" name="Stand. Genomic Sci.">
        <title>Complete genome sequence of Spirochaeta smaragdinae type strain (SEBR 4228).</title>
        <authorList>
            <person name="Mavromatis K."/>
            <person name="Yasawong M."/>
            <person name="Chertkov O."/>
            <person name="Lapidus A."/>
            <person name="Lucas S."/>
            <person name="Nolan M."/>
            <person name="Del Rio T.G."/>
            <person name="Tice H."/>
            <person name="Cheng J.F."/>
            <person name="Pitluck S."/>
            <person name="Liolios K."/>
            <person name="Ivanova N."/>
            <person name="Tapia R."/>
            <person name="Han C."/>
            <person name="Bruce D."/>
            <person name="Goodwin L."/>
            <person name="Pati A."/>
            <person name="Chen A."/>
            <person name="Palaniappan K."/>
            <person name="Land M."/>
            <person name="Hauser L."/>
            <person name="Chang Y.J."/>
            <person name="Jeffries C.D."/>
            <person name="Detter J.C."/>
            <person name="Rohde M."/>
            <person name="Brambilla E."/>
            <person name="Spring S."/>
            <person name="Goker M."/>
            <person name="Sikorski J."/>
            <person name="Woyke T."/>
            <person name="Bristow J."/>
            <person name="Eisen J.A."/>
            <person name="Markowitz V."/>
            <person name="Hugenholtz P."/>
            <person name="Klenk H.P."/>
            <person name="Kyrpides N.C."/>
        </authorList>
    </citation>
    <scope>NUCLEOTIDE SEQUENCE [LARGE SCALE GENOMIC DNA]</scope>
    <source>
        <strain evidence="6">DSM 11293 / JCM 15392 / SEBR 4228</strain>
    </source>
</reference>
<evidence type="ECO:0000256" key="2">
    <source>
        <dbReference type="ARBA" id="ARBA00023125"/>
    </source>
</evidence>
<dbReference type="InterPro" id="IPR036390">
    <property type="entry name" value="WH_DNA-bd_sf"/>
</dbReference>
<dbReference type="eggNOG" id="COG0640">
    <property type="taxonomic scope" value="Bacteria"/>
</dbReference>
<dbReference type="NCBIfam" id="NF033788">
    <property type="entry name" value="HTH_metalloreg"/>
    <property type="match status" value="1"/>
</dbReference>
<evidence type="ECO:0000313" key="6">
    <source>
        <dbReference type="Proteomes" id="UP000002318"/>
    </source>
</evidence>
<dbReference type="GO" id="GO:0003677">
    <property type="term" value="F:DNA binding"/>
    <property type="evidence" value="ECO:0007669"/>
    <property type="project" value="UniProtKB-KW"/>
</dbReference>
<name>E1R4R7_SEDSS</name>
<dbReference type="PRINTS" id="PR00778">
    <property type="entry name" value="HTHARSR"/>
</dbReference>
<evidence type="ECO:0000259" key="4">
    <source>
        <dbReference type="PROSITE" id="PS50987"/>
    </source>
</evidence>
<dbReference type="InterPro" id="IPR011991">
    <property type="entry name" value="ArsR-like_HTH"/>
</dbReference>
<dbReference type="SMART" id="SM00418">
    <property type="entry name" value="HTH_ARSR"/>
    <property type="match status" value="1"/>
</dbReference>
<dbReference type="CDD" id="cd00090">
    <property type="entry name" value="HTH_ARSR"/>
    <property type="match status" value="1"/>
</dbReference>
<sequence length="106" mass="12186">MMTEEERVRCELRAHMFKALAHPLRIFMLEKLKERQWCVCELAEELGMHKSTVSKYLTQLKEAGLVDDQKEGTLVKYHLTAPCVLDLAACAENAVLRNRKKQLGLS</sequence>
<evidence type="ECO:0000313" key="5">
    <source>
        <dbReference type="EMBL" id="ADK82155.1"/>
    </source>
</evidence>
<evidence type="ECO:0000256" key="3">
    <source>
        <dbReference type="ARBA" id="ARBA00023163"/>
    </source>
</evidence>
<organism evidence="5 6">
    <name type="scientific">Sediminispirochaeta smaragdinae (strain DSM 11293 / JCM 15392 / SEBR 4228)</name>
    <name type="common">Spirochaeta smaragdinae</name>
    <dbReference type="NCBI Taxonomy" id="573413"/>
    <lineage>
        <taxon>Bacteria</taxon>
        <taxon>Pseudomonadati</taxon>
        <taxon>Spirochaetota</taxon>
        <taxon>Spirochaetia</taxon>
        <taxon>Spirochaetales</taxon>
        <taxon>Spirochaetaceae</taxon>
        <taxon>Sediminispirochaeta</taxon>
    </lineage>
</organism>
<feature type="domain" description="HTH arsR-type" evidence="4">
    <location>
        <begin position="5"/>
        <end position="99"/>
    </location>
</feature>
<dbReference type="PANTHER" id="PTHR33154:SF18">
    <property type="entry name" value="ARSENICAL RESISTANCE OPERON REPRESSOR"/>
    <property type="match status" value="1"/>
</dbReference>
<accession>E1R4R7</accession>
<dbReference type="InterPro" id="IPR051081">
    <property type="entry name" value="HTH_MetalResp_TranReg"/>
</dbReference>
<protein>
    <submittedName>
        <fullName evidence="5">Transcriptional regulator, ArsR family</fullName>
    </submittedName>
</protein>
<keyword evidence="6" id="KW-1185">Reference proteome</keyword>
<dbReference type="GO" id="GO:0003700">
    <property type="term" value="F:DNA-binding transcription factor activity"/>
    <property type="evidence" value="ECO:0007669"/>
    <property type="project" value="InterPro"/>
</dbReference>
<keyword evidence="1" id="KW-0805">Transcription regulation</keyword>